<evidence type="ECO:0000313" key="2">
    <source>
        <dbReference type="RefSeq" id="XP_073898074.1"/>
    </source>
</evidence>
<dbReference type="RefSeq" id="XP_073898074.1">
    <property type="nucleotide sequence ID" value="XM_074041973.1"/>
</dbReference>
<sequence>MNGARRYREHLSSTWFTKHNRLKFPGALQGQRWVFVREGLGDFRNGWPPCHGLITQGPNEAFLPWIHHRAPQPAPKKRQSKLRKEAALSSKLSLVQQAQKALIEDMEGHLVAHPLALYPHLEEALPVELLLKVLEALDPERKLEDAWAYCQDTGKRMKESTKRCSTQVCLELPKKTPVSHSGQWIYKEKPSKMDLLQEDGLFLHENVRKGVRDFCNWAATFGSLDIDEEFILEQFNTDCQNKPNSDVLHVLRLNQVPLELKKNVQLSKLQEAEFFQKPDHERKFQKPQNSHKPKWVKMRYGAWYLNTNLWKRQRADEPLVDPKVAWKAHTKDFEKELQAQEELLTHLKDFIASRGYRMPKFLEKMYIGKKGKSEYNKTPKKLSQA</sequence>
<gene>
    <name evidence="2" type="primary">Fam47e</name>
</gene>
<name>A0AC58JZI1_CASCN</name>
<reference evidence="2" key="1">
    <citation type="submission" date="2025-08" db="UniProtKB">
        <authorList>
            <consortium name="RefSeq"/>
        </authorList>
    </citation>
    <scope>IDENTIFICATION</scope>
</reference>
<evidence type="ECO:0000313" key="1">
    <source>
        <dbReference type="Proteomes" id="UP001732720"/>
    </source>
</evidence>
<accession>A0AC58JZI1</accession>
<keyword evidence="1" id="KW-1185">Reference proteome</keyword>
<proteinExistence type="predicted"/>
<organism evidence="1 2">
    <name type="scientific">Castor canadensis</name>
    <name type="common">American beaver</name>
    <dbReference type="NCBI Taxonomy" id="51338"/>
    <lineage>
        <taxon>Eukaryota</taxon>
        <taxon>Metazoa</taxon>
        <taxon>Chordata</taxon>
        <taxon>Craniata</taxon>
        <taxon>Vertebrata</taxon>
        <taxon>Euteleostomi</taxon>
        <taxon>Mammalia</taxon>
        <taxon>Eutheria</taxon>
        <taxon>Euarchontoglires</taxon>
        <taxon>Glires</taxon>
        <taxon>Rodentia</taxon>
        <taxon>Castorimorpha</taxon>
        <taxon>Castoridae</taxon>
        <taxon>Castor</taxon>
    </lineage>
</organism>
<dbReference type="Proteomes" id="UP001732720">
    <property type="component" value="Chromosome 9"/>
</dbReference>
<protein>
    <submittedName>
        <fullName evidence="2">Protein FAM47E isoform X1</fullName>
    </submittedName>
</protein>